<dbReference type="Proteomes" id="UP000546701">
    <property type="component" value="Unassembled WGS sequence"/>
</dbReference>
<name>A0A7W9BQH9_9SPHN</name>
<accession>A0A7W9BQH9</accession>
<evidence type="ECO:0000313" key="1">
    <source>
        <dbReference type="EMBL" id="MBB5728247.1"/>
    </source>
</evidence>
<reference evidence="1 2" key="1">
    <citation type="submission" date="2020-08" db="EMBL/GenBank/DDBJ databases">
        <title>Genomic Encyclopedia of Type Strains, Phase IV (KMG-IV): sequencing the most valuable type-strain genomes for metagenomic binning, comparative biology and taxonomic classification.</title>
        <authorList>
            <person name="Goeker M."/>
        </authorList>
    </citation>
    <scope>NUCLEOTIDE SEQUENCE [LARGE SCALE GENOMIC DNA]</scope>
    <source>
        <strain evidence="1 2">DSM 103336</strain>
    </source>
</reference>
<evidence type="ECO:0000313" key="2">
    <source>
        <dbReference type="Proteomes" id="UP000546701"/>
    </source>
</evidence>
<gene>
    <name evidence="1" type="ORF">FHS99_000717</name>
</gene>
<organism evidence="1 2">
    <name type="scientific">Sphingomonas prati</name>
    <dbReference type="NCBI Taxonomy" id="1843237"/>
    <lineage>
        <taxon>Bacteria</taxon>
        <taxon>Pseudomonadati</taxon>
        <taxon>Pseudomonadota</taxon>
        <taxon>Alphaproteobacteria</taxon>
        <taxon>Sphingomonadales</taxon>
        <taxon>Sphingomonadaceae</taxon>
        <taxon>Sphingomonas</taxon>
    </lineage>
</organism>
<protein>
    <submittedName>
        <fullName evidence="1">D-serine deaminase-like pyridoxal phosphate-dependent protein</fullName>
    </submittedName>
</protein>
<keyword evidence="2" id="KW-1185">Reference proteome</keyword>
<dbReference type="EMBL" id="JACIJR010000002">
    <property type="protein sequence ID" value="MBB5728247.1"/>
    <property type="molecule type" value="Genomic_DNA"/>
</dbReference>
<dbReference type="AlphaFoldDB" id="A0A7W9BQH9"/>
<proteinExistence type="predicted"/>
<comment type="caution">
    <text evidence="1">The sequence shown here is derived from an EMBL/GenBank/DDBJ whole genome shotgun (WGS) entry which is preliminary data.</text>
</comment>
<sequence>MLCPKMKAFQRLLSIMSDDGVMAVWHAVVSVPNEERILLMAEMRRRNLAL</sequence>